<protein>
    <recommendedName>
        <fullName evidence="5">RNA polymerase sigma factor</fullName>
    </recommendedName>
</protein>
<dbReference type="Pfam" id="PF00140">
    <property type="entry name" value="Sigma70_r1_2"/>
    <property type="match status" value="1"/>
</dbReference>
<dbReference type="InterPro" id="IPR036388">
    <property type="entry name" value="WH-like_DNA-bd_sf"/>
</dbReference>
<sequence>MASRGKKAKKDLTEELENLYNKKFGLMEEDVDLLINSLNPEDLDVDEIDMFLEEKGISIIPEEPRIYGENVSYEQGLPEEEEQVRELMQVYLHDVGQYDLLTAEQERILAQRIEKNDAAAREELIKRNLRLVISIAKKYTNKGLSFMELIQEGNIGLIKAVEKFDWRKGYKFSTYATWWIKQAITRALADQSRLIRRPVHMVEAYHQFQKKLNELYNQLGREPTVQELAEALGFSEDKVLALKQMSNPEPQSLDATIGDQDDSRVQDFVPDTGEGAADKYFWEEERRRVLEEVLSTLNKREREIIEMRYGLVDGVEHTLEEVGASFNITRERVRQIETKALRKLRHPTRIRKLREYLDIE</sequence>
<evidence type="ECO:0000256" key="5">
    <source>
        <dbReference type="RuleBase" id="RU362124"/>
    </source>
</evidence>
<dbReference type="PANTHER" id="PTHR30603">
    <property type="entry name" value="RNA POLYMERASE SIGMA FACTOR RPO"/>
    <property type="match status" value="1"/>
</dbReference>
<dbReference type="GO" id="GO:0003677">
    <property type="term" value="F:DNA binding"/>
    <property type="evidence" value="ECO:0007669"/>
    <property type="project" value="UniProtKB-KW"/>
</dbReference>
<dbReference type="GO" id="GO:0016987">
    <property type="term" value="F:sigma factor activity"/>
    <property type="evidence" value="ECO:0007669"/>
    <property type="project" value="UniProtKB-KW"/>
</dbReference>
<dbReference type="InterPro" id="IPR013325">
    <property type="entry name" value="RNA_pol_sigma_r2"/>
</dbReference>
<dbReference type="Pfam" id="PF04542">
    <property type="entry name" value="Sigma70_r2"/>
    <property type="match status" value="1"/>
</dbReference>
<dbReference type="InterPro" id="IPR007624">
    <property type="entry name" value="RNA_pol_sigma70_r3"/>
</dbReference>
<dbReference type="FunFam" id="1.10.601.10:FF:000001">
    <property type="entry name" value="RNA polymerase sigma factor SigA"/>
    <property type="match status" value="1"/>
</dbReference>
<dbReference type="PROSITE" id="PS00715">
    <property type="entry name" value="SIGMA70_1"/>
    <property type="match status" value="1"/>
</dbReference>
<dbReference type="OrthoDB" id="9809557at2"/>
<evidence type="ECO:0000256" key="2">
    <source>
        <dbReference type="ARBA" id="ARBA00023082"/>
    </source>
</evidence>
<dbReference type="SUPFAM" id="SSF88946">
    <property type="entry name" value="Sigma2 domain of RNA polymerase sigma factors"/>
    <property type="match status" value="1"/>
</dbReference>
<dbReference type="InterPro" id="IPR013324">
    <property type="entry name" value="RNA_pol_sigma_r3/r4-like"/>
</dbReference>
<dbReference type="HOGENOM" id="CLU_014793_3_5_9"/>
<evidence type="ECO:0000256" key="3">
    <source>
        <dbReference type="ARBA" id="ARBA00023125"/>
    </source>
</evidence>
<keyword evidence="10" id="KW-1185">Reference proteome</keyword>
<accession>B5Y8E5</accession>
<evidence type="ECO:0000256" key="1">
    <source>
        <dbReference type="ARBA" id="ARBA00023015"/>
    </source>
</evidence>
<feature type="domain" description="RNA polymerase sigma-70" evidence="8">
    <location>
        <begin position="318"/>
        <end position="344"/>
    </location>
</feature>
<dbReference type="Pfam" id="PF04539">
    <property type="entry name" value="Sigma70_r3"/>
    <property type="match status" value="1"/>
</dbReference>
<organism evidence="9 10">
    <name type="scientific">Coprothermobacter proteolyticus (strain ATCC 35245 / DSM 5265 / OCM 4 / BT)</name>
    <dbReference type="NCBI Taxonomy" id="309798"/>
    <lineage>
        <taxon>Bacteria</taxon>
        <taxon>Pseudomonadati</taxon>
        <taxon>Coprothermobacterota</taxon>
        <taxon>Coprothermobacteria</taxon>
        <taxon>Coprothermobacterales</taxon>
        <taxon>Coprothermobacteraceae</taxon>
        <taxon>Coprothermobacter</taxon>
    </lineage>
</organism>
<dbReference type="PROSITE" id="PS00716">
    <property type="entry name" value="SIGMA70_2"/>
    <property type="match status" value="1"/>
</dbReference>
<dbReference type="eggNOG" id="COG0568">
    <property type="taxonomic scope" value="Bacteria"/>
</dbReference>
<evidence type="ECO:0000256" key="4">
    <source>
        <dbReference type="ARBA" id="ARBA00023163"/>
    </source>
</evidence>
<dbReference type="Proteomes" id="UP000001732">
    <property type="component" value="Chromosome"/>
</dbReference>
<dbReference type="RefSeq" id="WP_012543716.1">
    <property type="nucleotide sequence ID" value="NC_011295.1"/>
</dbReference>
<reference evidence="10" key="1">
    <citation type="submission" date="2008-08" db="EMBL/GenBank/DDBJ databases">
        <title>The complete genome sequence of Coprothermobacter proteolyticus strain ATCC 5245 / DSM 5265 / BT.</title>
        <authorList>
            <person name="Dodson R.J."/>
            <person name="Durkin A.S."/>
            <person name="Wu M."/>
            <person name="Eisen J."/>
            <person name="Sutton G."/>
        </authorList>
    </citation>
    <scope>NUCLEOTIDE SEQUENCE [LARGE SCALE GENOMIC DNA]</scope>
    <source>
        <strain evidence="10">ATCC 35245 / DSM 5265 / OCM 4 / BT</strain>
    </source>
</reference>
<keyword evidence="4 5" id="KW-0804">Transcription</keyword>
<feature type="coiled-coil region" evidence="6">
    <location>
        <begin position="2"/>
        <end position="29"/>
    </location>
</feature>
<dbReference type="SUPFAM" id="SSF88659">
    <property type="entry name" value="Sigma3 and sigma4 domains of RNA polymerase sigma factors"/>
    <property type="match status" value="2"/>
</dbReference>
<dbReference type="InterPro" id="IPR007627">
    <property type="entry name" value="RNA_pol_sigma70_r2"/>
</dbReference>
<proteinExistence type="inferred from homology"/>
<reference evidence="9 10" key="2">
    <citation type="journal article" date="2014" name="Genome Announc.">
        <title>Complete Genome Sequence of Coprothermobacter proteolyticus DSM 5265.</title>
        <authorList>
            <person name="Alexiev A."/>
            <person name="Coil D.A."/>
            <person name="Badger J.H."/>
            <person name="Enticknap J."/>
            <person name="Ward N."/>
            <person name="Robb F.T."/>
            <person name="Eisen J.A."/>
        </authorList>
    </citation>
    <scope>NUCLEOTIDE SEQUENCE [LARGE SCALE GENOMIC DNA]</scope>
    <source>
        <strain evidence="10">ATCC 35245 / DSM 5265 / OCM 4 / BT</strain>
    </source>
</reference>
<keyword evidence="3 5" id="KW-0238">DNA-binding</keyword>
<dbReference type="PRINTS" id="PR00046">
    <property type="entry name" value="SIGMA70FCT"/>
</dbReference>
<evidence type="ECO:0000256" key="6">
    <source>
        <dbReference type="SAM" id="Coils"/>
    </source>
</evidence>
<keyword evidence="6" id="KW-0175">Coiled coil</keyword>
<keyword evidence="2 5" id="KW-0731">Sigma factor</keyword>
<dbReference type="InterPro" id="IPR050239">
    <property type="entry name" value="Sigma-70_RNA_pol_init_factors"/>
</dbReference>
<gene>
    <name evidence="9" type="ordered locus">COPRO5265_0694</name>
</gene>
<evidence type="ECO:0000259" key="7">
    <source>
        <dbReference type="PROSITE" id="PS00715"/>
    </source>
</evidence>
<feature type="domain" description="RNA polymerase sigma-70" evidence="7">
    <location>
        <begin position="148"/>
        <end position="161"/>
    </location>
</feature>
<dbReference type="InterPro" id="IPR000943">
    <property type="entry name" value="RNA_pol_sigma70"/>
</dbReference>
<dbReference type="CDD" id="cd06171">
    <property type="entry name" value="Sigma70_r4"/>
    <property type="match status" value="1"/>
</dbReference>
<dbReference type="NCBIfam" id="TIGR02937">
    <property type="entry name" value="sigma70-ECF"/>
    <property type="match status" value="1"/>
</dbReference>
<comment type="function">
    <text evidence="5">Sigma factors are initiation factors that promote the attachment of RNA polymerase to specific initiation sites and are then released.</text>
</comment>
<dbReference type="GO" id="GO:0006352">
    <property type="term" value="P:DNA-templated transcription initiation"/>
    <property type="evidence" value="ECO:0007669"/>
    <property type="project" value="InterPro"/>
</dbReference>
<dbReference type="PANTHER" id="PTHR30603:SF47">
    <property type="entry name" value="RNA POLYMERASE SIGMA FACTOR SIGD, CHLOROPLASTIC"/>
    <property type="match status" value="1"/>
</dbReference>
<keyword evidence="1 5" id="KW-0805">Transcription regulation</keyword>
<dbReference type="AlphaFoldDB" id="B5Y8E5"/>
<dbReference type="Gene3D" id="1.10.10.10">
    <property type="entry name" value="Winged helix-like DNA-binding domain superfamily/Winged helix DNA-binding domain"/>
    <property type="match status" value="2"/>
</dbReference>
<dbReference type="STRING" id="309798.COPRO5265_0694"/>
<dbReference type="Pfam" id="PF04545">
    <property type="entry name" value="Sigma70_r4"/>
    <property type="match status" value="1"/>
</dbReference>
<dbReference type="KEGG" id="cpo:COPRO5265_0694"/>
<name>B5Y8E5_COPPD</name>
<evidence type="ECO:0000313" key="9">
    <source>
        <dbReference type="EMBL" id="ACI17064.1"/>
    </source>
</evidence>
<dbReference type="InterPro" id="IPR014284">
    <property type="entry name" value="RNA_pol_sigma-70_dom"/>
</dbReference>
<dbReference type="InterPro" id="IPR009042">
    <property type="entry name" value="RNA_pol_sigma70_r1_2"/>
</dbReference>
<evidence type="ECO:0000259" key="8">
    <source>
        <dbReference type="PROSITE" id="PS00716"/>
    </source>
</evidence>
<dbReference type="InterPro" id="IPR007630">
    <property type="entry name" value="RNA_pol_sigma70_r4"/>
</dbReference>
<comment type="similarity">
    <text evidence="5">Belongs to the sigma-70 factor family.</text>
</comment>
<dbReference type="EMBL" id="CP001145">
    <property type="protein sequence ID" value="ACI17064.1"/>
    <property type="molecule type" value="Genomic_DNA"/>
</dbReference>
<evidence type="ECO:0000313" key="10">
    <source>
        <dbReference type="Proteomes" id="UP000001732"/>
    </source>
</evidence>
<dbReference type="Gene3D" id="1.10.601.10">
    <property type="entry name" value="RNA Polymerase Primary Sigma Factor"/>
    <property type="match status" value="1"/>
</dbReference>